<dbReference type="RefSeq" id="WP_130603048.1">
    <property type="nucleotide sequence ID" value="NZ_CP034759.1"/>
</dbReference>
<dbReference type="Gene3D" id="3.30.70.1070">
    <property type="entry name" value="Sporulation related repeat"/>
    <property type="match status" value="1"/>
</dbReference>
<evidence type="ECO:0000259" key="2">
    <source>
        <dbReference type="PROSITE" id="PS51724"/>
    </source>
</evidence>
<dbReference type="EMBL" id="CP034759">
    <property type="protein sequence ID" value="QBG36673.1"/>
    <property type="molecule type" value="Genomic_DNA"/>
</dbReference>
<dbReference type="GO" id="GO:0051301">
    <property type="term" value="P:cell division"/>
    <property type="evidence" value="ECO:0007669"/>
    <property type="project" value="UniProtKB-KW"/>
</dbReference>
<dbReference type="PROSITE" id="PS51724">
    <property type="entry name" value="SPOR"/>
    <property type="match status" value="1"/>
</dbReference>
<keyword evidence="3" id="KW-0132">Cell division</keyword>
<proteinExistence type="predicted"/>
<accession>A0A4P6P5B2</accession>
<feature type="domain" description="SPOR" evidence="2">
    <location>
        <begin position="112"/>
        <end position="192"/>
    </location>
</feature>
<dbReference type="InterPro" id="IPR007730">
    <property type="entry name" value="SPOR-like_dom"/>
</dbReference>
<reference evidence="3 4" key="1">
    <citation type="submission" date="2018-12" db="EMBL/GenBank/DDBJ databases">
        <title>Complete genome of Litorilituus sediminis.</title>
        <authorList>
            <person name="Liu A."/>
            <person name="Rong J."/>
        </authorList>
    </citation>
    <scope>NUCLEOTIDE SEQUENCE [LARGE SCALE GENOMIC DNA]</scope>
    <source>
        <strain evidence="3 4">JCM 17549</strain>
    </source>
</reference>
<keyword evidence="3" id="KW-0131">Cell cycle</keyword>
<evidence type="ECO:0000256" key="1">
    <source>
        <dbReference type="SAM" id="MobiDB-lite"/>
    </source>
</evidence>
<keyword evidence="4" id="KW-1185">Reference proteome</keyword>
<evidence type="ECO:0000313" key="3">
    <source>
        <dbReference type="EMBL" id="QBG36673.1"/>
    </source>
</evidence>
<evidence type="ECO:0000313" key="4">
    <source>
        <dbReference type="Proteomes" id="UP000290244"/>
    </source>
</evidence>
<dbReference type="InterPro" id="IPR036680">
    <property type="entry name" value="SPOR-like_sf"/>
</dbReference>
<dbReference type="OrthoDB" id="8558195at2"/>
<feature type="region of interest" description="Disordered" evidence="1">
    <location>
        <begin position="1"/>
        <end position="29"/>
    </location>
</feature>
<dbReference type="AlphaFoldDB" id="A0A4P6P5B2"/>
<organism evidence="3 4">
    <name type="scientific">Litorilituus sediminis</name>
    <dbReference type="NCBI Taxonomy" id="718192"/>
    <lineage>
        <taxon>Bacteria</taxon>
        <taxon>Pseudomonadati</taxon>
        <taxon>Pseudomonadota</taxon>
        <taxon>Gammaproteobacteria</taxon>
        <taxon>Alteromonadales</taxon>
        <taxon>Colwelliaceae</taxon>
        <taxon>Litorilituus</taxon>
    </lineage>
</organism>
<dbReference type="PANTHER" id="PTHR38687:SF2">
    <property type="entry name" value="CELL DIVISION PROTEIN FTSN"/>
    <property type="match status" value="1"/>
</dbReference>
<dbReference type="InterPro" id="IPR052521">
    <property type="entry name" value="Cell_div_SPOR-domain"/>
</dbReference>
<dbReference type="Pfam" id="PF05036">
    <property type="entry name" value="SPOR"/>
    <property type="match status" value="1"/>
</dbReference>
<dbReference type="GO" id="GO:0042834">
    <property type="term" value="F:peptidoglycan binding"/>
    <property type="evidence" value="ECO:0007669"/>
    <property type="project" value="InterPro"/>
</dbReference>
<sequence>MPNHDYISRTPAKKKKNSRAKKKTANQAPAFSTKNKAISVLVVLLLAAFAYGLWALKHNPETKNPIVTTPAVKASTSKTLEKSKSLPKPPKEKWTYVKDLENKEVEVGKYEVQQGGPYKMQCGSFKTQKQAEVLKARIAFAGLEAVIQPSTGKNGTWYKVALGPYAKKRDAEKDKHKLKRNNVNYCQIWLWK</sequence>
<dbReference type="PANTHER" id="PTHR38687">
    <property type="entry name" value="CELL DIVISION PROTEIN DEDD-RELATED"/>
    <property type="match status" value="1"/>
</dbReference>
<gene>
    <name evidence="3" type="ORF">EMK97_13555</name>
</gene>
<protein>
    <submittedName>
        <fullName evidence="3">Cell division protein FtsN</fullName>
    </submittedName>
</protein>
<feature type="compositionally biased region" description="Basic residues" evidence="1">
    <location>
        <begin position="11"/>
        <end position="24"/>
    </location>
</feature>
<dbReference type="KEGG" id="lsd:EMK97_13555"/>
<name>A0A4P6P5B2_9GAMM</name>
<dbReference type="Proteomes" id="UP000290244">
    <property type="component" value="Chromosome"/>
</dbReference>
<dbReference type="SUPFAM" id="SSF110997">
    <property type="entry name" value="Sporulation related repeat"/>
    <property type="match status" value="1"/>
</dbReference>